<keyword evidence="1" id="KW-0732">Signal</keyword>
<evidence type="ECO:0000256" key="1">
    <source>
        <dbReference type="SAM" id="SignalP"/>
    </source>
</evidence>
<name>A0A7S2XVS5_9STRA</name>
<accession>A0A7S2XVS5</accession>
<protein>
    <submittedName>
        <fullName evidence="2">Uncharacterized protein</fullName>
    </submittedName>
</protein>
<dbReference type="EMBL" id="HBHR01007407">
    <property type="protein sequence ID" value="CAD9861117.1"/>
    <property type="molecule type" value="Transcribed_RNA"/>
</dbReference>
<feature type="signal peptide" evidence="1">
    <location>
        <begin position="1"/>
        <end position="28"/>
    </location>
</feature>
<evidence type="ECO:0000313" key="2">
    <source>
        <dbReference type="EMBL" id="CAD9861117.1"/>
    </source>
</evidence>
<dbReference type="AlphaFoldDB" id="A0A7S2XVS5"/>
<gene>
    <name evidence="2" type="ORF">FJAP1339_LOCUS3639</name>
</gene>
<feature type="chain" id="PRO_5030967994" evidence="1">
    <location>
        <begin position="29"/>
        <end position="305"/>
    </location>
</feature>
<reference evidence="2" key="1">
    <citation type="submission" date="2021-01" db="EMBL/GenBank/DDBJ databases">
        <authorList>
            <person name="Corre E."/>
            <person name="Pelletier E."/>
            <person name="Niang G."/>
            <person name="Scheremetjew M."/>
            <person name="Finn R."/>
            <person name="Kale V."/>
            <person name="Holt S."/>
            <person name="Cochrane G."/>
            <person name="Meng A."/>
            <person name="Brown T."/>
            <person name="Cohen L."/>
        </authorList>
    </citation>
    <scope>NUCLEOTIDE SEQUENCE</scope>
    <source>
        <strain evidence="2">CCMP1661</strain>
    </source>
</reference>
<proteinExistence type="predicted"/>
<sequence length="305" mass="34813">MVQIQIHMLWICLWLGIQMSVMVQECSGKDNTVGNCFISSYRSVAKAKDRPFSLSSRRRTTSMATTHFINLTNGIEAMPDLVALGIATEDLDFLRIQSSHCEQCNFAGIIQELDHNFLMKLAQGHTCLVYDLGCRGTQWPDGSKGIPRALWWGLEWVRYCLGRSWRTQDGCRDKVYIRGYNVEPLWSKEYNSLPKTLRKKLRYYRPYCNLDPRNSGAKESGESGARQPEPCWGPLRLHGIYRCTEIDGQRDKYVDILKTCLHSSNNNGGLNNHFLNGEAIKLPDGMSLFDSSKYDGTRCNCLFKT</sequence>
<organism evidence="2">
    <name type="scientific">Fibrocapsa japonica</name>
    <dbReference type="NCBI Taxonomy" id="94617"/>
    <lineage>
        <taxon>Eukaryota</taxon>
        <taxon>Sar</taxon>
        <taxon>Stramenopiles</taxon>
        <taxon>Ochrophyta</taxon>
        <taxon>Raphidophyceae</taxon>
        <taxon>Chattonellales</taxon>
        <taxon>Chattonellaceae</taxon>
        <taxon>Fibrocapsa</taxon>
    </lineage>
</organism>